<dbReference type="GO" id="GO:0003700">
    <property type="term" value="F:DNA-binding transcription factor activity"/>
    <property type="evidence" value="ECO:0007669"/>
    <property type="project" value="InterPro"/>
</dbReference>
<dbReference type="InterPro" id="IPR036390">
    <property type="entry name" value="WH_DNA-bd_sf"/>
</dbReference>
<dbReference type="GO" id="GO:0003677">
    <property type="term" value="F:DNA binding"/>
    <property type="evidence" value="ECO:0007669"/>
    <property type="project" value="UniProtKB-KW"/>
</dbReference>
<evidence type="ECO:0000313" key="5">
    <source>
        <dbReference type="EMBL" id="QEC47391.1"/>
    </source>
</evidence>
<evidence type="ECO:0000256" key="3">
    <source>
        <dbReference type="ARBA" id="ARBA00023163"/>
    </source>
</evidence>
<dbReference type="InterPro" id="IPR008920">
    <property type="entry name" value="TF_FadR/GntR_C"/>
</dbReference>
<keyword evidence="3" id="KW-0804">Transcription</keyword>
<dbReference type="PROSITE" id="PS50949">
    <property type="entry name" value="HTH_GNTR"/>
    <property type="match status" value="1"/>
</dbReference>
<dbReference type="InterPro" id="IPR000524">
    <property type="entry name" value="Tscrpt_reg_HTH_GntR"/>
</dbReference>
<reference evidence="5 6" key="1">
    <citation type="journal article" date="2018" name="J. Microbiol.">
        <title>Baekduia soli gen. nov., sp. nov., a novel bacterium isolated from the soil of Baekdu Mountain and proposal of a novel family name, Baekduiaceae fam. nov.</title>
        <authorList>
            <person name="An D.S."/>
            <person name="Siddiqi M.Z."/>
            <person name="Kim K.H."/>
            <person name="Yu H.S."/>
            <person name="Im W.T."/>
        </authorList>
    </citation>
    <scope>NUCLEOTIDE SEQUENCE [LARGE SCALE GENOMIC DNA]</scope>
    <source>
        <strain evidence="5 6">BR7-21</strain>
    </source>
</reference>
<dbReference type="SUPFAM" id="SSF48008">
    <property type="entry name" value="GntR ligand-binding domain-like"/>
    <property type="match status" value="1"/>
</dbReference>
<dbReference type="SMART" id="SM00895">
    <property type="entry name" value="FCD"/>
    <property type="match status" value="1"/>
</dbReference>
<dbReference type="Pfam" id="PF00392">
    <property type="entry name" value="GntR"/>
    <property type="match status" value="1"/>
</dbReference>
<dbReference type="Gene3D" id="1.20.120.530">
    <property type="entry name" value="GntR ligand-binding domain-like"/>
    <property type="match status" value="1"/>
</dbReference>
<dbReference type="Pfam" id="PF07729">
    <property type="entry name" value="FCD"/>
    <property type="match status" value="1"/>
</dbReference>
<gene>
    <name evidence="5" type="ORF">FSW04_07215</name>
</gene>
<keyword evidence="6" id="KW-1185">Reference proteome</keyword>
<dbReference type="OrthoDB" id="9816161at2"/>
<dbReference type="InterPro" id="IPR036388">
    <property type="entry name" value="WH-like_DNA-bd_sf"/>
</dbReference>
<dbReference type="KEGG" id="bsol:FSW04_07215"/>
<name>A0A5B8U379_9ACTN</name>
<dbReference type="AlphaFoldDB" id="A0A5B8U379"/>
<dbReference type="Gene3D" id="1.10.10.10">
    <property type="entry name" value="Winged helix-like DNA-binding domain superfamily/Winged helix DNA-binding domain"/>
    <property type="match status" value="1"/>
</dbReference>
<dbReference type="Proteomes" id="UP000321805">
    <property type="component" value="Chromosome"/>
</dbReference>
<keyword evidence="1" id="KW-0805">Transcription regulation</keyword>
<accession>A0A5B8U379</accession>
<dbReference type="PANTHER" id="PTHR43537:SF24">
    <property type="entry name" value="GLUCONATE OPERON TRANSCRIPTIONAL REPRESSOR"/>
    <property type="match status" value="1"/>
</dbReference>
<proteinExistence type="predicted"/>
<dbReference type="InterPro" id="IPR011711">
    <property type="entry name" value="GntR_C"/>
</dbReference>
<protein>
    <submittedName>
        <fullName evidence="5">GntR family transcriptional regulator</fullName>
    </submittedName>
</protein>
<organism evidence="5 6">
    <name type="scientific">Baekduia soli</name>
    <dbReference type="NCBI Taxonomy" id="496014"/>
    <lineage>
        <taxon>Bacteria</taxon>
        <taxon>Bacillati</taxon>
        <taxon>Actinomycetota</taxon>
        <taxon>Thermoleophilia</taxon>
        <taxon>Solirubrobacterales</taxon>
        <taxon>Baekduiaceae</taxon>
        <taxon>Baekduia</taxon>
    </lineage>
</organism>
<dbReference type="RefSeq" id="WP_146917790.1">
    <property type="nucleotide sequence ID" value="NZ_CP042430.1"/>
</dbReference>
<evidence type="ECO:0000256" key="1">
    <source>
        <dbReference type="ARBA" id="ARBA00023015"/>
    </source>
</evidence>
<dbReference type="PANTHER" id="PTHR43537">
    <property type="entry name" value="TRANSCRIPTIONAL REGULATOR, GNTR FAMILY"/>
    <property type="match status" value="1"/>
</dbReference>
<feature type="domain" description="HTH gntR-type" evidence="4">
    <location>
        <begin position="1"/>
        <end position="68"/>
    </location>
</feature>
<evidence type="ECO:0000313" key="6">
    <source>
        <dbReference type="Proteomes" id="UP000321805"/>
    </source>
</evidence>
<dbReference type="PRINTS" id="PR00035">
    <property type="entry name" value="HTHGNTR"/>
</dbReference>
<evidence type="ECO:0000259" key="4">
    <source>
        <dbReference type="PROSITE" id="PS50949"/>
    </source>
</evidence>
<evidence type="ECO:0000256" key="2">
    <source>
        <dbReference type="ARBA" id="ARBA00023125"/>
    </source>
</evidence>
<sequence>MTATARAYAFAKERILDGRFAGGDLISEGDVAAGVGLSRTPVREAFLRLESEGLLRLYPKRGALVIPVSAAEVESVMETRLLVERFAIEKVIRLGIDLEAELAAAIAHQESVAASEDSRAFVEADREFHRILVAAAGNPILLGLHDSLRDRQSRMNLAALARDERRTRQILEEHRGLAAAVARRDEGLARTRVDAHLHTTLALLRGAPTLLGADPGLPA</sequence>
<dbReference type="SUPFAM" id="SSF46785">
    <property type="entry name" value="Winged helix' DNA-binding domain"/>
    <property type="match status" value="1"/>
</dbReference>
<dbReference type="SMART" id="SM00345">
    <property type="entry name" value="HTH_GNTR"/>
    <property type="match status" value="1"/>
</dbReference>
<dbReference type="EMBL" id="CP042430">
    <property type="protein sequence ID" value="QEC47391.1"/>
    <property type="molecule type" value="Genomic_DNA"/>
</dbReference>
<keyword evidence="2" id="KW-0238">DNA-binding</keyword>